<dbReference type="EMBL" id="JALD01000039">
    <property type="protein sequence ID" value="EUD11556.1"/>
    <property type="molecule type" value="Genomic_DNA"/>
</dbReference>
<feature type="transmembrane region" description="Helical" evidence="1">
    <location>
        <begin position="92"/>
        <end position="113"/>
    </location>
</feature>
<proteinExistence type="predicted"/>
<feature type="transmembrane region" description="Helical" evidence="1">
    <location>
        <begin position="31"/>
        <end position="53"/>
    </location>
</feature>
<dbReference type="InterPro" id="IPR006750">
    <property type="entry name" value="YdcZ"/>
</dbReference>
<feature type="transmembrane region" description="Helical" evidence="1">
    <location>
        <begin position="125"/>
        <end position="141"/>
    </location>
</feature>
<protein>
    <submittedName>
        <fullName evidence="2">PF04657 family protein</fullName>
    </submittedName>
</protein>
<name>A0AAV3M7E6_9GAMM</name>
<dbReference type="PANTHER" id="PTHR34821">
    <property type="entry name" value="INNER MEMBRANE PROTEIN YDCZ"/>
    <property type="match status" value="1"/>
</dbReference>
<accession>A0AAV3M7E6</accession>
<reference evidence="2 3" key="1">
    <citation type="submission" date="2014-01" db="EMBL/GenBank/DDBJ databases">
        <authorList>
            <person name="Durkin A.S."/>
            <person name="McCorrison J."/>
            <person name="Torralba M."/>
            <person name="Gillis M."/>
            <person name="Haft D.H."/>
            <person name="Methe B."/>
            <person name="Sutton G."/>
            <person name="Nelson K.E."/>
        </authorList>
    </citation>
    <scope>NUCLEOTIDE SEQUENCE [LARGE SCALE GENOMIC DNA]</scope>
    <source>
        <strain evidence="2 3">205/92</strain>
    </source>
</reference>
<keyword evidence="1" id="KW-1133">Transmembrane helix</keyword>
<dbReference type="GeneID" id="57293515"/>
<comment type="caution">
    <text evidence="2">The sequence shown here is derived from an EMBL/GenBank/DDBJ whole genome shotgun (WGS) entry which is preliminary data.</text>
</comment>
<organism evidence="2 3">
    <name type="scientific">Providencia alcalifaciens 205/92</name>
    <dbReference type="NCBI Taxonomy" id="1256988"/>
    <lineage>
        <taxon>Bacteria</taxon>
        <taxon>Pseudomonadati</taxon>
        <taxon>Pseudomonadota</taxon>
        <taxon>Gammaproteobacteria</taxon>
        <taxon>Enterobacterales</taxon>
        <taxon>Morganellaceae</taxon>
        <taxon>Providencia</taxon>
    </lineage>
</organism>
<dbReference type="PANTHER" id="PTHR34821:SF2">
    <property type="entry name" value="INNER MEMBRANE PROTEIN YDCZ"/>
    <property type="match status" value="1"/>
</dbReference>
<dbReference type="GO" id="GO:0005886">
    <property type="term" value="C:plasma membrane"/>
    <property type="evidence" value="ECO:0007669"/>
    <property type="project" value="TreeGrafter"/>
</dbReference>
<feature type="transmembrane region" description="Helical" evidence="1">
    <location>
        <begin position="65"/>
        <end position="86"/>
    </location>
</feature>
<dbReference type="RefSeq" id="WP_006658935.1">
    <property type="nucleotide sequence ID" value="NZ_JALD01000039.1"/>
</dbReference>
<evidence type="ECO:0000313" key="3">
    <source>
        <dbReference type="Proteomes" id="UP000022311"/>
    </source>
</evidence>
<evidence type="ECO:0000256" key="1">
    <source>
        <dbReference type="SAM" id="Phobius"/>
    </source>
</evidence>
<dbReference type="Pfam" id="PF04657">
    <property type="entry name" value="DMT_YdcZ"/>
    <property type="match status" value="1"/>
</dbReference>
<keyword evidence="1" id="KW-0812">Transmembrane</keyword>
<dbReference type="AlphaFoldDB" id="A0AAV3M7E6"/>
<sequence>MLLFFIMIALSNGMCIILSRSLNGCLSQVSNAFYASLINHVVGFLFLSIIMWFAKIPFKIGYENIPLMAFAGGVIGACFVMINSYILPLLGATLTTIFAISGQVLSSVVIDIVQHGLPEQISVQLLGIIFIFAAIGVRYAPNKLACKKVSAQN</sequence>
<evidence type="ECO:0000313" key="2">
    <source>
        <dbReference type="EMBL" id="EUD11556.1"/>
    </source>
</evidence>
<dbReference type="Proteomes" id="UP000022311">
    <property type="component" value="Unassembled WGS sequence"/>
</dbReference>
<keyword evidence="1" id="KW-0472">Membrane</keyword>
<gene>
    <name evidence="2" type="ORF">HMPREF1563_0837</name>
</gene>